<name>A0A6C0RIF2_9BACT</name>
<dbReference type="NCBIfam" id="TIGR01498">
    <property type="entry name" value="folK"/>
    <property type="match status" value="1"/>
</dbReference>
<dbReference type="PANTHER" id="PTHR43071">
    <property type="entry name" value="2-AMINO-4-HYDROXY-6-HYDROXYMETHYLDIHYDROPTERIDINE PYROPHOSPHOKINASE"/>
    <property type="match status" value="1"/>
</dbReference>
<dbReference type="GO" id="GO:0046656">
    <property type="term" value="P:folic acid biosynthetic process"/>
    <property type="evidence" value="ECO:0007669"/>
    <property type="project" value="UniProtKB-KW"/>
</dbReference>
<dbReference type="EC" id="2.7.6.3" evidence="3"/>
<feature type="domain" description="7,8-dihydro-6-hydroxymethylpterin-pyrophosphokinase" evidence="13">
    <location>
        <begin position="112"/>
        <end position="123"/>
    </location>
</feature>
<evidence type="ECO:0000256" key="5">
    <source>
        <dbReference type="ARBA" id="ARBA00022679"/>
    </source>
</evidence>
<evidence type="ECO:0000256" key="11">
    <source>
        <dbReference type="ARBA" id="ARBA00029766"/>
    </source>
</evidence>
<reference evidence="14 15" key="1">
    <citation type="submission" date="2020-02" db="EMBL/GenBank/DDBJ databases">
        <title>Genome sequencing for Draconibacterium sp. strain M1.</title>
        <authorList>
            <person name="Park S.-J."/>
        </authorList>
    </citation>
    <scope>NUCLEOTIDE SEQUENCE [LARGE SCALE GENOMIC DNA]</scope>
    <source>
        <strain evidence="14 15">M1</strain>
    </source>
</reference>
<evidence type="ECO:0000313" key="15">
    <source>
        <dbReference type="Proteomes" id="UP000474630"/>
    </source>
</evidence>
<dbReference type="SUPFAM" id="SSF55083">
    <property type="entry name" value="6-hydroxymethyl-7,8-dihydropterin pyrophosphokinase, HPPK"/>
    <property type="match status" value="1"/>
</dbReference>
<proteinExistence type="inferred from homology"/>
<dbReference type="InterPro" id="IPR000550">
    <property type="entry name" value="Hppk"/>
</dbReference>
<evidence type="ECO:0000256" key="1">
    <source>
        <dbReference type="ARBA" id="ARBA00005051"/>
    </source>
</evidence>
<comment type="pathway">
    <text evidence="1">Cofactor biosynthesis; tetrahydrofolate biosynthesis; 2-amino-4-hydroxy-6-hydroxymethyl-7,8-dihydropteridine diphosphate from 7,8-dihydroneopterin triphosphate: step 4/4.</text>
</comment>
<dbReference type="AlphaFoldDB" id="A0A6C0RIF2"/>
<dbReference type="InterPro" id="IPR035907">
    <property type="entry name" value="Hppk_sf"/>
</dbReference>
<dbReference type="GO" id="GO:0003848">
    <property type="term" value="F:2-amino-4-hydroxy-6-hydroxymethyldihydropteridine diphosphokinase activity"/>
    <property type="evidence" value="ECO:0007669"/>
    <property type="project" value="UniProtKB-EC"/>
</dbReference>
<evidence type="ECO:0000256" key="10">
    <source>
        <dbReference type="ARBA" id="ARBA00029409"/>
    </source>
</evidence>
<dbReference type="Pfam" id="PF01288">
    <property type="entry name" value="HPPK"/>
    <property type="match status" value="1"/>
</dbReference>
<keyword evidence="15" id="KW-1185">Reference proteome</keyword>
<dbReference type="Proteomes" id="UP000474630">
    <property type="component" value="Chromosome"/>
</dbReference>
<gene>
    <name evidence="14" type="primary">folK</name>
    <name evidence="14" type="ORF">G0Q07_00690</name>
</gene>
<comment type="function">
    <text evidence="10">Catalyzes the transfer of pyrophosphate from adenosine triphosphate (ATP) to 6-hydroxymethyl-7,8-dihydropterin, an enzymatic step in folate biosynthesis pathway.</text>
</comment>
<evidence type="ECO:0000256" key="4">
    <source>
        <dbReference type="ARBA" id="ARBA00016218"/>
    </source>
</evidence>
<dbReference type="PANTHER" id="PTHR43071:SF1">
    <property type="entry name" value="2-AMINO-4-HYDROXY-6-HYDROXYMETHYLDIHYDROPTERIDINE PYROPHOSPHOKINASE"/>
    <property type="match status" value="1"/>
</dbReference>
<evidence type="ECO:0000256" key="7">
    <source>
        <dbReference type="ARBA" id="ARBA00022777"/>
    </source>
</evidence>
<dbReference type="KEGG" id="drc:G0Q07_00690"/>
<keyword evidence="8" id="KW-0067">ATP-binding</keyword>
<dbReference type="PROSITE" id="PS00794">
    <property type="entry name" value="HPPK"/>
    <property type="match status" value="1"/>
</dbReference>
<dbReference type="UniPathway" id="UPA00077">
    <property type="reaction ID" value="UER00155"/>
</dbReference>
<keyword evidence="9" id="KW-0289">Folate biosynthesis</keyword>
<accession>A0A6C0RIF2</accession>
<evidence type="ECO:0000259" key="13">
    <source>
        <dbReference type="PROSITE" id="PS00794"/>
    </source>
</evidence>
<evidence type="ECO:0000256" key="3">
    <source>
        <dbReference type="ARBA" id="ARBA00013253"/>
    </source>
</evidence>
<evidence type="ECO:0000313" key="14">
    <source>
        <dbReference type="EMBL" id="QIA09877.1"/>
    </source>
</evidence>
<evidence type="ECO:0000256" key="12">
    <source>
        <dbReference type="ARBA" id="ARBA00033413"/>
    </source>
</evidence>
<organism evidence="14 15">
    <name type="scientific">Draconibacterium halophilum</name>
    <dbReference type="NCBI Taxonomy" id="2706887"/>
    <lineage>
        <taxon>Bacteria</taxon>
        <taxon>Pseudomonadati</taxon>
        <taxon>Bacteroidota</taxon>
        <taxon>Bacteroidia</taxon>
        <taxon>Marinilabiliales</taxon>
        <taxon>Prolixibacteraceae</taxon>
        <taxon>Draconibacterium</taxon>
    </lineage>
</organism>
<evidence type="ECO:0000256" key="8">
    <source>
        <dbReference type="ARBA" id="ARBA00022840"/>
    </source>
</evidence>
<dbReference type="GO" id="GO:0046654">
    <property type="term" value="P:tetrahydrofolate biosynthetic process"/>
    <property type="evidence" value="ECO:0007669"/>
    <property type="project" value="UniProtKB-UniPathway"/>
</dbReference>
<evidence type="ECO:0000256" key="6">
    <source>
        <dbReference type="ARBA" id="ARBA00022741"/>
    </source>
</evidence>
<keyword evidence="7 14" id="KW-0418">Kinase</keyword>
<evidence type="ECO:0000256" key="9">
    <source>
        <dbReference type="ARBA" id="ARBA00022909"/>
    </source>
</evidence>
<protein>
    <recommendedName>
        <fullName evidence="4">2-amino-4-hydroxy-6-hydroxymethyldihydropteridine pyrophosphokinase</fullName>
        <ecNumber evidence="3">2.7.6.3</ecNumber>
    </recommendedName>
    <alternativeName>
        <fullName evidence="11">6-hydroxymethyl-7,8-dihydropterin pyrophosphokinase</fullName>
    </alternativeName>
    <alternativeName>
        <fullName evidence="12">7,8-dihydro-6-hydroxymethylpterin-pyrophosphokinase</fullName>
    </alternativeName>
</protein>
<dbReference type="EMBL" id="CP048409">
    <property type="protein sequence ID" value="QIA09877.1"/>
    <property type="molecule type" value="Genomic_DNA"/>
</dbReference>
<dbReference type="Gene3D" id="3.30.70.560">
    <property type="entry name" value="7,8-Dihydro-6-hydroxymethylpterin-pyrophosphokinase HPPK"/>
    <property type="match status" value="1"/>
</dbReference>
<comment type="similarity">
    <text evidence="2">Belongs to the HPPK family.</text>
</comment>
<dbReference type="CDD" id="cd00483">
    <property type="entry name" value="HPPK"/>
    <property type="match status" value="1"/>
</dbReference>
<dbReference type="GO" id="GO:0005524">
    <property type="term" value="F:ATP binding"/>
    <property type="evidence" value="ECO:0007669"/>
    <property type="project" value="UniProtKB-KW"/>
</dbReference>
<keyword evidence="5 14" id="KW-0808">Transferase</keyword>
<keyword evidence="6" id="KW-0547">Nucleotide-binding</keyword>
<dbReference type="GO" id="GO:0016301">
    <property type="term" value="F:kinase activity"/>
    <property type="evidence" value="ECO:0007669"/>
    <property type="project" value="UniProtKB-KW"/>
</dbReference>
<sequence>MRKGKLIDFELVRREKLIDTLTSSESINIVIVGIGSNINADENIATMLEILNQEVKVLQISSMIKTKPIGMENQADFTNGAVKISTELDRANLKKLLKQIEDRMGRNRTGPKFGPRCIDLDIVVWNGEVVDDDYYTRDFLQKNVAELLES</sequence>
<evidence type="ECO:0000256" key="2">
    <source>
        <dbReference type="ARBA" id="ARBA00005810"/>
    </source>
</evidence>